<dbReference type="PANTHER" id="PTHR43798">
    <property type="entry name" value="MONOACYLGLYCEROL LIPASE"/>
    <property type="match status" value="1"/>
</dbReference>
<keyword evidence="1" id="KW-1133">Transmembrane helix</keyword>
<gene>
    <name evidence="3" type="ORF">CJD38_09125</name>
</gene>
<dbReference type="OrthoDB" id="7055710at2"/>
<evidence type="ECO:0000259" key="2">
    <source>
        <dbReference type="Pfam" id="PF00561"/>
    </source>
</evidence>
<feature type="domain" description="AB hydrolase-1" evidence="2">
    <location>
        <begin position="22"/>
        <end position="284"/>
    </location>
</feature>
<dbReference type="Proteomes" id="UP000244248">
    <property type="component" value="Unassembled WGS sequence"/>
</dbReference>
<dbReference type="InterPro" id="IPR000073">
    <property type="entry name" value="AB_hydrolase_1"/>
</dbReference>
<feature type="transmembrane region" description="Helical" evidence="1">
    <location>
        <begin position="20"/>
        <end position="45"/>
    </location>
</feature>
<dbReference type="PANTHER" id="PTHR43798:SF33">
    <property type="entry name" value="HYDROLASE, PUTATIVE (AFU_ORTHOLOGUE AFUA_2G14860)-RELATED"/>
    <property type="match status" value="1"/>
</dbReference>
<accession>A0A2T5MG02</accession>
<evidence type="ECO:0000256" key="1">
    <source>
        <dbReference type="SAM" id="Phobius"/>
    </source>
</evidence>
<dbReference type="AlphaFoldDB" id="A0A2T5MG02"/>
<protein>
    <recommendedName>
        <fullName evidence="2">AB hydrolase-1 domain-containing protein</fullName>
    </recommendedName>
</protein>
<keyword evidence="4" id="KW-1185">Reference proteome</keyword>
<sequence>MPYITTRDGAKLHYLSIGRGAPVVLLHGFAMQGAMWLPFIAPLAMRYKFILPDLRGFGGSHRVALSQPCLLTQHADDLEDLMEALNLRNVRLGGLSMGACTALQYHRLYGFDRIHSYLHMDQAPCVRNGKDWRHGLLGVQQQSRLGAWKSLMQDLEPYRGEAFKKIPKALRARLWSVLSEFFGFAFHKAGWRVFSQLAKHEFIIRNIAPTSNWPIYMDTLRSYTEDDYDWRPSLANVNIPMTVLVGMRSTMYPAQGQLQIGKLVPNARVVKFEDCGHALPFEAPLRFTSELRQFLAAA</sequence>
<evidence type="ECO:0000313" key="4">
    <source>
        <dbReference type="Proteomes" id="UP000244248"/>
    </source>
</evidence>
<dbReference type="SUPFAM" id="SSF53474">
    <property type="entry name" value="alpha/beta-Hydrolases"/>
    <property type="match status" value="1"/>
</dbReference>
<dbReference type="InterPro" id="IPR050266">
    <property type="entry name" value="AB_hydrolase_sf"/>
</dbReference>
<dbReference type="GO" id="GO:0016020">
    <property type="term" value="C:membrane"/>
    <property type="evidence" value="ECO:0007669"/>
    <property type="project" value="TreeGrafter"/>
</dbReference>
<dbReference type="Pfam" id="PF00561">
    <property type="entry name" value="Abhydrolase_1"/>
    <property type="match status" value="1"/>
</dbReference>
<dbReference type="RefSeq" id="WP_107940029.1">
    <property type="nucleotide sequence ID" value="NZ_QANS01000003.1"/>
</dbReference>
<dbReference type="Gene3D" id="3.40.50.1820">
    <property type="entry name" value="alpha/beta hydrolase"/>
    <property type="match status" value="1"/>
</dbReference>
<keyword evidence="1" id="KW-0472">Membrane</keyword>
<evidence type="ECO:0000313" key="3">
    <source>
        <dbReference type="EMBL" id="PTU31486.1"/>
    </source>
</evidence>
<reference evidence="3 4" key="1">
    <citation type="submission" date="2018-04" db="EMBL/GenBank/DDBJ databases">
        <title>Novel species isolated from glacier.</title>
        <authorList>
            <person name="Liu Q."/>
            <person name="Xin Y.-H."/>
        </authorList>
    </citation>
    <scope>NUCLEOTIDE SEQUENCE [LARGE SCALE GENOMIC DNA]</scope>
    <source>
        <strain evidence="3 4">GT1R17</strain>
    </source>
</reference>
<comment type="caution">
    <text evidence="3">The sequence shown here is derived from an EMBL/GenBank/DDBJ whole genome shotgun (WGS) entry which is preliminary data.</text>
</comment>
<dbReference type="InterPro" id="IPR029058">
    <property type="entry name" value="AB_hydrolase_fold"/>
</dbReference>
<name>A0A2T5MG02_9GAMM</name>
<keyword evidence="1" id="KW-0812">Transmembrane</keyword>
<proteinExistence type="predicted"/>
<dbReference type="EMBL" id="QANS01000003">
    <property type="protein sequence ID" value="PTU31486.1"/>
    <property type="molecule type" value="Genomic_DNA"/>
</dbReference>
<organism evidence="3 4">
    <name type="scientific">Stenotrophobium rhamnosiphilum</name>
    <dbReference type="NCBI Taxonomy" id="2029166"/>
    <lineage>
        <taxon>Bacteria</taxon>
        <taxon>Pseudomonadati</taxon>
        <taxon>Pseudomonadota</taxon>
        <taxon>Gammaproteobacteria</taxon>
        <taxon>Nevskiales</taxon>
        <taxon>Nevskiaceae</taxon>
        <taxon>Stenotrophobium</taxon>
    </lineage>
</organism>